<dbReference type="AlphaFoldDB" id="A0A926EQD3"/>
<dbReference type="EMBL" id="JACRTG010000003">
    <property type="protein sequence ID" value="MBC8586856.1"/>
    <property type="molecule type" value="Genomic_DNA"/>
</dbReference>
<sequence length="356" mass="40587">MKYNKASLILLVLCLIITLSACKPKEPITIDDRREIKKSAVKVEKIEKMDNMEISDWLNEETVVVSKENDSLDKMELLEVSDYYPRSLYLYNFNTKEYKLLREGKNMFLGGATFSEDKKYLLYSEYSLGDPAYYVMNMDTLDSFGISGDNIGGAISARWNGNQVIGGSYTDRIYEVNPTGEISIIEDIDEEGIYVAEKIKGNIYYNTLFDEKLIMYNQATKEKTDLNIESVYDLIPSTDGDRMLLLQNSDNLSNMVLCDIDGSNQKIIAAGEKIYAVSWSPDQRLIAYNLKTTIDNKDINNFYIYDMLNDEYIELEGNIQGAATTSAWSPLGDKMVYVETNGEKYDSSVVYLKFSF</sequence>
<keyword evidence="3" id="KW-1185">Reference proteome</keyword>
<evidence type="ECO:0000256" key="1">
    <source>
        <dbReference type="SAM" id="SignalP"/>
    </source>
</evidence>
<proteinExistence type="predicted"/>
<dbReference type="InterPro" id="IPR011042">
    <property type="entry name" value="6-blade_b-propeller_TolB-like"/>
</dbReference>
<dbReference type="Proteomes" id="UP000601171">
    <property type="component" value="Unassembled WGS sequence"/>
</dbReference>
<dbReference type="PROSITE" id="PS51257">
    <property type="entry name" value="PROKAR_LIPOPROTEIN"/>
    <property type="match status" value="1"/>
</dbReference>
<evidence type="ECO:0000313" key="2">
    <source>
        <dbReference type="EMBL" id="MBC8586856.1"/>
    </source>
</evidence>
<keyword evidence="1" id="KW-0732">Signal</keyword>
<accession>A0A926EQD3</accession>
<feature type="chain" id="PRO_5038875754" description="TolB protein" evidence="1">
    <location>
        <begin position="22"/>
        <end position="356"/>
    </location>
</feature>
<feature type="signal peptide" evidence="1">
    <location>
        <begin position="1"/>
        <end position="21"/>
    </location>
</feature>
<dbReference type="Gene3D" id="2.120.10.30">
    <property type="entry name" value="TolB, C-terminal domain"/>
    <property type="match status" value="1"/>
</dbReference>
<dbReference type="PANTHER" id="PTHR36842:SF1">
    <property type="entry name" value="PROTEIN TOLB"/>
    <property type="match status" value="1"/>
</dbReference>
<dbReference type="PANTHER" id="PTHR36842">
    <property type="entry name" value="PROTEIN TOLB HOMOLOG"/>
    <property type="match status" value="1"/>
</dbReference>
<organism evidence="2 3">
    <name type="scientific">Paratissierella segnis</name>
    <dbReference type="NCBI Taxonomy" id="2763679"/>
    <lineage>
        <taxon>Bacteria</taxon>
        <taxon>Bacillati</taxon>
        <taxon>Bacillota</taxon>
        <taxon>Tissierellia</taxon>
        <taxon>Tissierellales</taxon>
        <taxon>Tissierellaceae</taxon>
        <taxon>Paratissierella</taxon>
    </lineage>
</organism>
<dbReference type="SUPFAM" id="SSF69304">
    <property type="entry name" value="Tricorn protease N-terminal domain"/>
    <property type="match status" value="1"/>
</dbReference>
<gene>
    <name evidence="2" type="ORF">H8707_01200</name>
</gene>
<dbReference type="RefSeq" id="WP_262428322.1">
    <property type="nucleotide sequence ID" value="NZ_JACRTG010000003.1"/>
</dbReference>
<name>A0A926EQD3_9FIRM</name>
<comment type="caution">
    <text evidence="2">The sequence shown here is derived from an EMBL/GenBank/DDBJ whole genome shotgun (WGS) entry which is preliminary data.</text>
</comment>
<evidence type="ECO:0000313" key="3">
    <source>
        <dbReference type="Proteomes" id="UP000601171"/>
    </source>
</evidence>
<evidence type="ECO:0008006" key="4">
    <source>
        <dbReference type="Google" id="ProtNLM"/>
    </source>
</evidence>
<reference evidence="2" key="1">
    <citation type="submission" date="2020-08" db="EMBL/GenBank/DDBJ databases">
        <title>Genome public.</title>
        <authorList>
            <person name="Liu C."/>
            <person name="Sun Q."/>
        </authorList>
    </citation>
    <scope>NUCLEOTIDE SEQUENCE</scope>
    <source>
        <strain evidence="2">BX21</strain>
    </source>
</reference>
<protein>
    <recommendedName>
        <fullName evidence="4">TolB protein</fullName>
    </recommendedName>
</protein>